<dbReference type="CDD" id="cd04301">
    <property type="entry name" value="NAT_SF"/>
    <property type="match status" value="1"/>
</dbReference>
<accession>A0A848MDP8</accession>
<dbReference type="Pfam" id="PF00583">
    <property type="entry name" value="Acetyltransf_1"/>
    <property type="match status" value="1"/>
</dbReference>
<dbReference type="PROSITE" id="PS51186">
    <property type="entry name" value="GNAT"/>
    <property type="match status" value="1"/>
</dbReference>
<keyword evidence="3" id="KW-1185">Reference proteome</keyword>
<sequence>MTNPITLKQLTNQEEASLLDQEFLKKYPWYTSGDYFLTCLEENQQGRRVTLMCYYADTLAGCCHLLYDSSYPHFNQNNIPEINDLNVFPEFRRKGIASSILDELEQIASESSQIIGIGVGLYKDYGAAQVMYTSRGYVLDGKGMMYNHAEVKPGEQVRVDDDLLIYLIKQL</sequence>
<dbReference type="EMBL" id="JABBPN010000032">
    <property type="protein sequence ID" value="NMO98172.1"/>
    <property type="molecule type" value="Genomic_DNA"/>
</dbReference>
<reference evidence="2 3" key="1">
    <citation type="submission" date="2020-04" db="EMBL/GenBank/DDBJ databases">
        <title>Paenibacillus algicola sp. nov., a novel marine bacterium producing alginate lyase.</title>
        <authorList>
            <person name="Huang H."/>
        </authorList>
    </citation>
    <scope>NUCLEOTIDE SEQUENCE [LARGE SCALE GENOMIC DNA]</scope>
    <source>
        <strain evidence="2 3">L7-75</strain>
    </source>
</reference>
<gene>
    <name evidence="2" type="ORF">HII30_20685</name>
</gene>
<dbReference type="GO" id="GO:0016747">
    <property type="term" value="F:acyltransferase activity, transferring groups other than amino-acyl groups"/>
    <property type="evidence" value="ECO:0007669"/>
    <property type="project" value="InterPro"/>
</dbReference>
<protein>
    <submittedName>
        <fullName evidence="2">GNAT family N-acetyltransferase</fullName>
    </submittedName>
</protein>
<organism evidence="2 3">
    <name type="scientific">Paenibacillus lemnae</name>
    <dbReference type="NCBI Taxonomy" id="1330551"/>
    <lineage>
        <taxon>Bacteria</taxon>
        <taxon>Bacillati</taxon>
        <taxon>Bacillota</taxon>
        <taxon>Bacilli</taxon>
        <taxon>Bacillales</taxon>
        <taxon>Paenibacillaceae</taxon>
        <taxon>Paenibacillus</taxon>
    </lineage>
</organism>
<evidence type="ECO:0000259" key="1">
    <source>
        <dbReference type="PROSITE" id="PS51186"/>
    </source>
</evidence>
<comment type="caution">
    <text evidence="2">The sequence shown here is derived from an EMBL/GenBank/DDBJ whole genome shotgun (WGS) entry which is preliminary data.</text>
</comment>
<proteinExistence type="predicted"/>
<evidence type="ECO:0000313" key="3">
    <source>
        <dbReference type="Proteomes" id="UP000565468"/>
    </source>
</evidence>
<dbReference type="SUPFAM" id="SSF55729">
    <property type="entry name" value="Acyl-CoA N-acyltransferases (Nat)"/>
    <property type="match status" value="1"/>
</dbReference>
<evidence type="ECO:0000313" key="2">
    <source>
        <dbReference type="EMBL" id="NMO98172.1"/>
    </source>
</evidence>
<dbReference type="AlphaFoldDB" id="A0A848MDP8"/>
<dbReference type="InterPro" id="IPR000182">
    <property type="entry name" value="GNAT_dom"/>
</dbReference>
<dbReference type="Gene3D" id="3.40.630.30">
    <property type="match status" value="1"/>
</dbReference>
<feature type="domain" description="N-acetyltransferase" evidence="1">
    <location>
        <begin position="5"/>
        <end position="155"/>
    </location>
</feature>
<dbReference type="RefSeq" id="WP_169506945.1">
    <property type="nucleotide sequence ID" value="NZ_JABBPN010000032.1"/>
</dbReference>
<dbReference type="InterPro" id="IPR016181">
    <property type="entry name" value="Acyl_CoA_acyltransferase"/>
</dbReference>
<keyword evidence="2" id="KW-0808">Transferase</keyword>
<dbReference type="Proteomes" id="UP000565468">
    <property type="component" value="Unassembled WGS sequence"/>
</dbReference>
<name>A0A848MDP8_PAELE</name>